<dbReference type="Gene3D" id="2.30.110.10">
    <property type="entry name" value="Electron Transport, Fmn-binding Protein, Chain A"/>
    <property type="match status" value="1"/>
</dbReference>
<evidence type="ECO:0000313" key="2">
    <source>
        <dbReference type="Proteomes" id="UP000010474"/>
    </source>
</evidence>
<gene>
    <name evidence="1" type="ordered locus">Anacy_5938</name>
</gene>
<dbReference type="KEGG" id="acy:Anacy_5938"/>
<dbReference type="InterPro" id="IPR012349">
    <property type="entry name" value="Split_barrel_FMN-bd"/>
</dbReference>
<dbReference type="EMBL" id="CP003661">
    <property type="protein sequence ID" value="AFZ61222.1"/>
    <property type="molecule type" value="Genomic_DNA"/>
</dbReference>
<sequence>MMYVPPAFREDDMEKLVAFMRANSFATVVSIVNDIPVASHIPVVVTVENGVVKLSGHLAKANSQWKSFGLGETLAIFTGPHAYISPSLYEKKESVPTWNYIAVHAYGLSQVITLEDAPELMDQMIDEMIETYDSDYKSQWDDLSDHFREGMMNGIIAFEMTVTRLEGKYKLSQNRSHYDQSNVAHSLLQSTETNVQSIGAAMKQNLETDGESLK</sequence>
<dbReference type="SUPFAM" id="SSF50475">
    <property type="entry name" value="FMN-binding split barrel"/>
    <property type="match status" value="1"/>
</dbReference>
<keyword evidence="2" id="KW-1185">Reference proteome</keyword>
<dbReference type="AlphaFoldDB" id="K9ZRT4"/>
<dbReference type="PIRSF" id="PIRSF010372">
    <property type="entry name" value="PaiB"/>
    <property type="match status" value="1"/>
</dbReference>
<proteinExistence type="predicted"/>
<protein>
    <submittedName>
        <fullName evidence="1">FMN-binding negative transcriptional regulator</fullName>
    </submittedName>
</protein>
<keyword evidence="1" id="KW-0614">Plasmid</keyword>
<dbReference type="InterPro" id="IPR007396">
    <property type="entry name" value="TR_PAI2-type"/>
</dbReference>
<dbReference type="PATRIC" id="fig|272123.3.peg.6442"/>
<dbReference type="RefSeq" id="WP_015364374.1">
    <property type="nucleotide sequence ID" value="NC_020157.1"/>
</dbReference>
<reference evidence="2" key="1">
    <citation type="journal article" date="2013" name="Proc. Natl. Acad. Sci. U.S.A.">
        <title>Improving the coverage of the cyanobacterial phylum using diversity-driven genome sequencing.</title>
        <authorList>
            <person name="Shih P.M."/>
            <person name="Wu D."/>
            <person name="Latifi A."/>
            <person name="Axen S.D."/>
            <person name="Fewer D.P."/>
            <person name="Talla E."/>
            <person name="Calteau A."/>
            <person name="Cai F."/>
            <person name="Tandeau de Marsac N."/>
            <person name="Rippka R."/>
            <person name="Herdman M."/>
            <person name="Sivonen K."/>
            <person name="Coursin T."/>
            <person name="Laurent T."/>
            <person name="Goodwin L."/>
            <person name="Nolan M."/>
            <person name="Davenport K.W."/>
            <person name="Han C.S."/>
            <person name="Rubin E.M."/>
            <person name="Eisen J.A."/>
            <person name="Woyke T."/>
            <person name="Gugger M."/>
            <person name="Kerfeld C.A."/>
        </authorList>
    </citation>
    <scope>NUCLEOTIDE SEQUENCE [LARGE SCALE GENOMIC DNA]</scope>
    <source>
        <strain evidence="2">ATCC 27899 / PCC 7122</strain>
    </source>
</reference>
<dbReference type="Pfam" id="PF04299">
    <property type="entry name" value="FMN_bind_2"/>
    <property type="match status" value="1"/>
</dbReference>
<dbReference type="PANTHER" id="PTHR35802">
    <property type="entry name" value="PROTEASE SYNTHASE AND SPORULATION PROTEIN PAI 2"/>
    <property type="match status" value="1"/>
</dbReference>
<geneLocation type="plasmid" evidence="1 2">
    <name>pANACY.02</name>
</geneLocation>
<dbReference type="Proteomes" id="UP000010474">
    <property type="component" value="Plasmid pANACY.02"/>
</dbReference>
<dbReference type="HOGENOM" id="CLU_065853_3_0_3"/>
<dbReference type="PANTHER" id="PTHR35802:SF1">
    <property type="entry name" value="PROTEASE SYNTHASE AND SPORULATION PROTEIN PAI 2"/>
    <property type="match status" value="1"/>
</dbReference>
<organism evidence="1 2">
    <name type="scientific">Anabaena cylindrica (strain ATCC 27899 / PCC 7122)</name>
    <dbReference type="NCBI Taxonomy" id="272123"/>
    <lineage>
        <taxon>Bacteria</taxon>
        <taxon>Bacillati</taxon>
        <taxon>Cyanobacteriota</taxon>
        <taxon>Cyanophyceae</taxon>
        <taxon>Nostocales</taxon>
        <taxon>Nostocaceae</taxon>
        <taxon>Anabaena</taxon>
    </lineage>
</organism>
<evidence type="ECO:0000313" key="1">
    <source>
        <dbReference type="EMBL" id="AFZ61222.1"/>
    </source>
</evidence>
<name>K9ZRT4_ANACC</name>
<accession>K9ZRT4</accession>